<evidence type="ECO:0000313" key="1">
    <source>
        <dbReference type="EMBL" id="KAJ7623725.1"/>
    </source>
</evidence>
<dbReference type="AlphaFoldDB" id="A0AAD7BKH1"/>
<keyword evidence="2" id="KW-1185">Reference proteome</keyword>
<reference evidence="1" key="1">
    <citation type="submission" date="2023-03" db="EMBL/GenBank/DDBJ databases">
        <title>Massive genome expansion in bonnet fungi (Mycena s.s.) driven by repeated elements and novel gene families across ecological guilds.</title>
        <authorList>
            <consortium name="Lawrence Berkeley National Laboratory"/>
            <person name="Harder C.B."/>
            <person name="Miyauchi S."/>
            <person name="Viragh M."/>
            <person name="Kuo A."/>
            <person name="Thoen E."/>
            <person name="Andreopoulos B."/>
            <person name="Lu D."/>
            <person name="Skrede I."/>
            <person name="Drula E."/>
            <person name="Henrissat B."/>
            <person name="Morin E."/>
            <person name="Kohler A."/>
            <person name="Barry K."/>
            <person name="LaButti K."/>
            <person name="Morin E."/>
            <person name="Salamov A."/>
            <person name="Lipzen A."/>
            <person name="Mereny Z."/>
            <person name="Hegedus B."/>
            <person name="Baldrian P."/>
            <person name="Stursova M."/>
            <person name="Weitz H."/>
            <person name="Taylor A."/>
            <person name="Grigoriev I.V."/>
            <person name="Nagy L.G."/>
            <person name="Martin F."/>
            <person name="Kauserud H."/>
        </authorList>
    </citation>
    <scope>NUCLEOTIDE SEQUENCE</scope>
    <source>
        <strain evidence="1">9284</strain>
    </source>
</reference>
<dbReference type="Proteomes" id="UP001221142">
    <property type="component" value="Unassembled WGS sequence"/>
</dbReference>
<dbReference type="EMBL" id="JARKIF010000014">
    <property type="protein sequence ID" value="KAJ7623725.1"/>
    <property type="molecule type" value="Genomic_DNA"/>
</dbReference>
<proteinExistence type="predicted"/>
<organism evidence="1 2">
    <name type="scientific">Roridomyces roridus</name>
    <dbReference type="NCBI Taxonomy" id="1738132"/>
    <lineage>
        <taxon>Eukaryota</taxon>
        <taxon>Fungi</taxon>
        <taxon>Dikarya</taxon>
        <taxon>Basidiomycota</taxon>
        <taxon>Agaricomycotina</taxon>
        <taxon>Agaricomycetes</taxon>
        <taxon>Agaricomycetidae</taxon>
        <taxon>Agaricales</taxon>
        <taxon>Marasmiineae</taxon>
        <taxon>Mycenaceae</taxon>
        <taxon>Roridomyces</taxon>
    </lineage>
</organism>
<protein>
    <submittedName>
        <fullName evidence="1">Uncharacterized protein</fullName>
    </submittedName>
</protein>
<sequence length="271" mass="30196">MSSLVHYAVPQPTEETSVFNLDQTDVNGNDLWQAAEALRNNMLFMGHVLEKTCRAVQKSDINPGAPIRASLYHIGTELERLALSANQTFACMSDLSRASLSPPVPISLVTEALALIDSCITVIQRSTERVHSLCRGNALPRALFSPYNPIPSLYQYLPSDMVPPTVALWYELANFTDVCVTLEGILPAIHTFRCFVQRAVDEQPTRFFEHRETMKTLSKESLGKLESECIGLSVNARHLLFHCQSPGRGEPLFSTIHPRRLYPSTTSARPL</sequence>
<name>A0AAD7BKH1_9AGAR</name>
<gene>
    <name evidence="1" type="ORF">FB45DRAFT_1089554</name>
</gene>
<evidence type="ECO:0000313" key="2">
    <source>
        <dbReference type="Proteomes" id="UP001221142"/>
    </source>
</evidence>
<comment type="caution">
    <text evidence="1">The sequence shown here is derived from an EMBL/GenBank/DDBJ whole genome shotgun (WGS) entry which is preliminary data.</text>
</comment>
<accession>A0AAD7BKH1</accession>